<proteinExistence type="predicted"/>
<evidence type="ECO:0000256" key="3">
    <source>
        <dbReference type="ARBA" id="ARBA00023163"/>
    </source>
</evidence>
<sequence length="215" mass="23750">MSAPSEAKHHSQYHHGNLREALLQAAVELIREGGVEKLSLRGLARKVGVSQTAPYRHFQDKNHLLVEIAKQTFAEMTAATTAPLDPDCSARENVFRCGKAYLRYAINNPERYKLVFGPSIEQRASYPELINAGMRSFGVLMNLVEQGIAAGEFIDGCAQMLANGCWSGIHGFASLTIDGFYARQQLPIAFDDLLDGQIRMTVRSISRNPAENLTI</sequence>
<evidence type="ECO:0000256" key="2">
    <source>
        <dbReference type="ARBA" id="ARBA00023125"/>
    </source>
</evidence>
<dbReference type="Gene3D" id="1.10.357.10">
    <property type="entry name" value="Tetracycline Repressor, domain 2"/>
    <property type="match status" value="1"/>
</dbReference>
<keyword evidence="7" id="KW-1185">Reference proteome</keyword>
<organism evidence="6 7">
    <name type="scientific">Bacterioplanoides pacificum</name>
    <dbReference type="NCBI Taxonomy" id="1171596"/>
    <lineage>
        <taxon>Bacteria</taxon>
        <taxon>Pseudomonadati</taxon>
        <taxon>Pseudomonadota</taxon>
        <taxon>Gammaproteobacteria</taxon>
        <taxon>Oceanospirillales</taxon>
        <taxon>Oceanospirillaceae</taxon>
        <taxon>Bacterioplanoides</taxon>
    </lineage>
</organism>
<dbReference type="InterPro" id="IPR001647">
    <property type="entry name" value="HTH_TetR"/>
</dbReference>
<keyword evidence="3" id="KW-0804">Transcription</keyword>
<dbReference type="PANTHER" id="PTHR30055:SF209">
    <property type="entry name" value="POSSIBLE TRANSCRIPTIONAL REGULATORY PROTEIN (PROBABLY TETR-FAMILY)"/>
    <property type="match status" value="1"/>
</dbReference>
<feature type="domain" description="HTH tetR-type" evidence="5">
    <location>
        <begin position="16"/>
        <end position="76"/>
    </location>
</feature>
<dbReference type="SUPFAM" id="SSF46689">
    <property type="entry name" value="Homeodomain-like"/>
    <property type="match status" value="1"/>
</dbReference>
<feature type="DNA-binding region" description="H-T-H motif" evidence="4">
    <location>
        <begin position="39"/>
        <end position="58"/>
    </location>
</feature>
<protein>
    <submittedName>
        <fullName evidence="6">TetR/AcrR family transcriptional regulator</fullName>
    </submittedName>
</protein>
<dbReference type="PROSITE" id="PS50977">
    <property type="entry name" value="HTH_TETR_2"/>
    <property type="match status" value="1"/>
</dbReference>
<accession>A0ABV7VYS1</accession>
<comment type="caution">
    <text evidence="6">The sequence shown here is derived from an EMBL/GenBank/DDBJ whole genome shotgun (WGS) entry which is preliminary data.</text>
</comment>
<dbReference type="Proteomes" id="UP001595722">
    <property type="component" value="Unassembled WGS sequence"/>
</dbReference>
<evidence type="ECO:0000313" key="6">
    <source>
        <dbReference type="EMBL" id="MFC3681178.1"/>
    </source>
</evidence>
<keyword evidence="1" id="KW-0805">Transcription regulation</keyword>
<dbReference type="PRINTS" id="PR00455">
    <property type="entry name" value="HTHTETR"/>
</dbReference>
<dbReference type="InterPro" id="IPR009057">
    <property type="entry name" value="Homeodomain-like_sf"/>
</dbReference>
<dbReference type="Pfam" id="PF13305">
    <property type="entry name" value="TetR_C_33"/>
    <property type="match status" value="1"/>
</dbReference>
<dbReference type="InterPro" id="IPR050109">
    <property type="entry name" value="HTH-type_TetR-like_transc_reg"/>
</dbReference>
<dbReference type="SUPFAM" id="SSF48498">
    <property type="entry name" value="Tetracyclin repressor-like, C-terminal domain"/>
    <property type="match status" value="1"/>
</dbReference>
<keyword evidence="2 4" id="KW-0238">DNA-binding</keyword>
<name>A0ABV7VYS1_9GAMM</name>
<dbReference type="RefSeq" id="WP_376867431.1">
    <property type="nucleotide sequence ID" value="NZ_JBHRYB010000013.1"/>
</dbReference>
<evidence type="ECO:0000259" key="5">
    <source>
        <dbReference type="PROSITE" id="PS50977"/>
    </source>
</evidence>
<evidence type="ECO:0000256" key="4">
    <source>
        <dbReference type="PROSITE-ProRule" id="PRU00335"/>
    </source>
</evidence>
<reference evidence="7" key="1">
    <citation type="journal article" date="2019" name="Int. J. Syst. Evol. Microbiol.">
        <title>The Global Catalogue of Microorganisms (GCM) 10K type strain sequencing project: providing services to taxonomists for standard genome sequencing and annotation.</title>
        <authorList>
            <consortium name="The Broad Institute Genomics Platform"/>
            <consortium name="The Broad Institute Genome Sequencing Center for Infectious Disease"/>
            <person name="Wu L."/>
            <person name="Ma J."/>
        </authorList>
    </citation>
    <scope>NUCLEOTIDE SEQUENCE [LARGE SCALE GENOMIC DNA]</scope>
    <source>
        <strain evidence="7">KCTC 42424</strain>
    </source>
</reference>
<dbReference type="EMBL" id="JBHRYB010000013">
    <property type="protein sequence ID" value="MFC3681178.1"/>
    <property type="molecule type" value="Genomic_DNA"/>
</dbReference>
<gene>
    <name evidence="6" type="ORF">ACFOMG_13820</name>
</gene>
<dbReference type="InterPro" id="IPR025996">
    <property type="entry name" value="MT1864/Rv1816-like_C"/>
</dbReference>
<evidence type="ECO:0000313" key="7">
    <source>
        <dbReference type="Proteomes" id="UP001595722"/>
    </source>
</evidence>
<dbReference type="Pfam" id="PF00440">
    <property type="entry name" value="TetR_N"/>
    <property type="match status" value="1"/>
</dbReference>
<evidence type="ECO:0000256" key="1">
    <source>
        <dbReference type="ARBA" id="ARBA00023015"/>
    </source>
</evidence>
<dbReference type="PANTHER" id="PTHR30055">
    <property type="entry name" value="HTH-TYPE TRANSCRIPTIONAL REGULATOR RUTR"/>
    <property type="match status" value="1"/>
</dbReference>
<dbReference type="InterPro" id="IPR036271">
    <property type="entry name" value="Tet_transcr_reg_TetR-rel_C_sf"/>
</dbReference>